<protein>
    <submittedName>
        <fullName evidence="1">Uncharacterized protein</fullName>
    </submittedName>
</protein>
<reference evidence="1 2" key="2">
    <citation type="journal article" date="2022" name="Mol. Ecol. Resour.">
        <title>The genomes of chicory, endive, great burdock and yacon provide insights into Asteraceae paleo-polyploidization history and plant inulin production.</title>
        <authorList>
            <person name="Fan W."/>
            <person name="Wang S."/>
            <person name="Wang H."/>
            <person name="Wang A."/>
            <person name="Jiang F."/>
            <person name="Liu H."/>
            <person name="Zhao H."/>
            <person name="Xu D."/>
            <person name="Zhang Y."/>
        </authorList>
    </citation>
    <scope>NUCLEOTIDE SEQUENCE [LARGE SCALE GENOMIC DNA]</scope>
    <source>
        <strain evidence="2">cv. Niubang</strain>
    </source>
</reference>
<sequence>MVMRILPPFPLNPLRDLLHPHVNFPPIISLFRNPNHTSTFASIHSLRNSDELRLENDLALYDELVQFNKFLQFQPLPTIKHFCKLLTRIVKMHHYSVVISLIQRLDVSGVKSDIFAINIAINCFCHLGRVDFGLSVFGKSLKRGFEPDCATVNTLIRGLCADGMLDQAHQLFDKMLENGFEPNVVTYGTLIHDGCTYNTIIQGFLVHDETSKAIRYLERLTNNGFCVDAYTAALLPRFLSCGRLISTAVVSHHSAVAARVRCYREQTLIGYILLEYLQEIVFRNWLIMEATVKKFQQKFKRVKDDMDRWDELQARLVSQFRNASSIIGRLQLLENPKNYGSLKNLDNIKDAILTKQMESLQKIMLSMTKTLEELSSVVYSLAKTLRDAKQQVKGGSVQPSVKQLHHRIGIKPSIMDCLEGLRLLHEMYQSEYLLKSSLISALASLALKPSVSDMHALEQVLVDQPNIPKEEVQSIYDVIFAEEIC</sequence>
<dbReference type="Proteomes" id="UP001055879">
    <property type="component" value="Linkage Group LG02"/>
</dbReference>
<accession>A0ACB9EEG2</accession>
<gene>
    <name evidence="1" type="ORF">L6452_04736</name>
</gene>
<comment type="caution">
    <text evidence="1">The sequence shown here is derived from an EMBL/GenBank/DDBJ whole genome shotgun (WGS) entry which is preliminary data.</text>
</comment>
<evidence type="ECO:0000313" key="1">
    <source>
        <dbReference type="EMBL" id="KAI3757202.1"/>
    </source>
</evidence>
<reference evidence="2" key="1">
    <citation type="journal article" date="2022" name="Mol. Ecol. Resour.">
        <title>The genomes of chicory, endive, great burdock and yacon provide insights into Asteraceae palaeo-polyploidization history and plant inulin production.</title>
        <authorList>
            <person name="Fan W."/>
            <person name="Wang S."/>
            <person name="Wang H."/>
            <person name="Wang A."/>
            <person name="Jiang F."/>
            <person name="Liu H."/>
            <person name="Zhao H."/>
            <person name="Xu D."/>
            <person name="Zhang Y."/>
        </authorList>
    </citation>
    <scope>NUCLEOTIDE SEQUENCE [LARGE SCALE GENOMIC DNA]</scope>
    <source>
        <strain evidence="2">cv. Niubang</strain>
    </source>
</reference>
<organism evidence="1 2">
    <name type="scientific">Arctium lappa</name>
    <name type="common">Greater burdock</name>
    <name type="synonym">Lappa major</name>
    <dbReference type="NCBI Taxonomy" id="4217"/>
    <lineage>
        <taxon>Eukaryota</taxon>
        <taxon>Viridiplantae</taxon>
        <taxon>Streptophyta</taxon>
        <taxon>Embryophyta</taxon>
        <taxon>Tracheophyta</taxon>
        <taxon>Spermatophyta</taxon>
        <taxon>Magnoliopsida</taxon>
        <taxon>eudicotyledons</taxon>
        <taxon>Gunneridae</taxon>
        <taxon>Pentapetalae</taxon>
        <taxon>asterids</taxon>
        <taxon>campanulids</taxon>
        <taxon>Asterales</taxon>
        <taxon>Asteraceae</taxon>
        <taxon>Carduoideae</taxon>
        <taxon>Cardueae</taxon>
        <taxon>Arctiinae</taxon>
        <taxon>Arctium</taxon>
    </lineage>
</organism>
<dbReference type="EMBL" id="CM042048">
    <property type="protein sequence ID" value="KAI3757202.1"/>
    <property type="molecule type" value="Genomic_DNA"/>
</dbReference>
<name>A0ACB9EEG2_ARCLA</name>
<proteinExistence type="predicted"/>
<keyword evidence="2" id="KW-1185">Reference proteome</keyword>
<evidence type="ECO:0000313" key="2">
    <source>
        <dbReference type="Proteomes" id="UP001055879"/>
    </source>
</evidence>